<feature type="domain" description="Radical SAM core" evidence="7">
    <location>
        <begin position="67"/>
        <end position="288"/>
    </location>
</feature>
<dbReference type="Proteomes" id="UP000199208">
    <property type="component" value="Unassembled WGS sequence"/>
</dbReference>
<dbReference type="InterPro" id="IPR016431">
    <property type="entry name" value="Pyrv-formate_lyase-activ_prd"/>
</dbReference>
<protein>
    <submittedName>
        <fullName evidence="8">Pyruvate formate lyase activating enzyme</fullName>
    </submittedName>
</protein>
<evidence type="ECO:0000313" key="8">
    <source>
        <dbReference type="EMBL" id="SCZ78895.1"/>
    </source>
</evidence>
<dbReference type="InterPro" id="IPR034457">
    <property type="entry name" value="Organic_radical-activating"/>
</dbReference>
<dbReference type="InterPro" id="IPR058240">
    <property type="entry name" value="rSAM_sf"/>
</dbReference>
<keyword evidence="1" id="KW-0004">4Fe-4S</keyword>
<dbReference type="PIRSF" id="PIRSF004869">
    <property type="entry name" value="PflX_prd"/>
    <property type="match status" value="1"/>
</dbReference>
<comment type="cofactor">
    <cofactor evidence="6">
        <name>[4Fe-4S] cluster</name>
        <dbReference type="ChEBI" id="CHEBI:49883"/>
    </cofactor>
    <text evidence="6">Binds 1 [4Fe-4S] cluster. The cluster is coordinated with 3 cysteines and an exchangeable S-adenosyl-L-methionine.</text>
</comment>
<keyword evidence="2 6" id="KW-0949">S-adenosyl-L-methionine</keyword>
<dbReference type="GO" id="GO:0016829">
    <property type="term" value="F:lyase activity"/>
    <property type="evidence" value="ECO:0007669"/>
    <property type="project" value="UniProtKB-KW"/>
</dbReference>
<dbReference type="NCBIfam" id="TIGR04337">
    <property type="entry name" value="AmmeMemoSam_rS"/>
    <property type="match status" value="1"/>
</dbReference>
<evidence type="ECO:0000256" key="1">
    <source>
        <dbReference type="ARBA" id="ARBA00022485"/>
    </source>
</evidence>
<dbReference type="Gene3D" id="3.20.20.70">
    <property type="entry name" value="Aldolase class I"/>
    <property type="match status" value="1"/>
</dbReference>
<feature type="binding site" evidence="6">
    <location>
        <position position="82"/>
    </location>
    <ligand>
        <name>[4Fe-4S] cluster</name>
        <dbReference type="ChEBI" id="CHEBI:49883"/>
        <note>4Fe-4S-S-AdoMet</note>
    </ligand>
</feature>
<feature type="binding site" evidence="6">
    <location>
        <position position="89"/>
    </location>
    <ligand>
        <name>[4Fe-4S] cluster</name>
        <dbReference type="ChEBI" id="CHEBI:49883"/>
        <note>4Fe-4S-S-AdoMet</note>
    </ligand>
</feature>
<accession>A0A1G5RXM9</accession>
<dbReference type="PANTHER" id="PTHR30352">
    <property type="entry name" value="PYRUVATE FORMATE-LYASE-ACTIVATING ENZYME"/>
    <property type="match status" value="1"/>
</dbReference>
<dbReference type="InterPro" id="IPR007197">
    <property type="entry name" value="rSAM"/>
</dbReference>
<dbReference type="InterPro" id="IPR027596">
    <property type="entry name" value="AmmeMemoSam_rS"/>
</dbReference>
<dbReference type="SFLD" id="SFLDS00029">
    <property type="entry name" value="Radical_SAM"/>
    <property type="match status" value="1"/>
</dbReference>
<dbReference type="GO" id="GO:0051539">
    <property type="term" value="F:4 iron, 4 sulfur cluster binding"/>
    <property type="evidence" value="ECO:0007669"/>
    <property type="project" value="UniProtKB-KW"/>
</dbReference>
<organism evidence="8 9">
    <name type="scientific">Acidaminobacter hydrogenoformans DSM 2784</name>
    <dbReference type="NCBI Taxonomy" id="1120920"/>
    <lineage>
        <taxon>Bacteria</taxon>
        <taxon>Bacillati</taxon>
        <taxon>Bacillota</taxon>
        <taxon>Clostridia</taxon>
        <taxon>Peptostreptococcales</taxon>
        <taxon>Acidaminobacteraceae</taxon>
        <taxon>Acidaminobacter</taxon>
    </lineage>
</organism>
<feature type="binding site" evidence="6">
    <location>
        <position position="86"/>
    </location>
    <ligand>
        <name>[4Fe-4S] cluster</name>
        <dbReference type="ChEBI" id="CHEBI:49883"/>
        <note>4Fe-4S-S-AdoMet</note>
    </ligand>
</feature>
<dbReference type="PANTHER" id="PTHR30352:SF5">
    <property type="entry name" value="PYRUVATE FORMATE-LYASE 1-ACTIVATING ENZYME"/>
    <property type="match status" value="1"/>
</dbReference>
<keyword evidence="4 6" id="KW-0408">Iron</keyword>
<gene>
    <name evidence="8" type="ORF">SAMN03080599_01495</name>
</gene>
<dbReference type="Pfam" id="PF04055">
    <property type="entry name" value="Radical_SAM"/>
    <property type="match status" value="1"/>
</dbReference>
<keyword evidence="3 6" id="KW-0479">Metal-binding</keyword>
<dbReference type="CDD" id="cd01335">
    <property type="entry name" value="Radical_SAM"/>
    <property type="match status" value="1"/>
</dbReference>
<evidence type="ECO:0000259" key="7">
    <source>
        <dbReference type="PROSITE" id="PS51918"/>
    </source>
</evidence>
<dbReference type="SFLD" id="SFLDG01101">
    <property type="entry name" value="Uncharacterised_Radical_SAM_Su"/>
    <property type="match status" value="1"/>
</dbReference>
<name>A0A1G5RXM9_9FIRM</name>
<dbReference type="SUPFAM" id="SSF102114">
    <property type="entry name" value="Radical SAM enzymes"/>
    <property type="match status" value="1"/>
</dbReference>
<dbReference type="RefSeq" id="WP_092590259.1">
    <property type="nucleotide sequence ID" value="NZ_FMWL01000005.1"/>
</dbReference>
<evidence type="ECO:0000256" key="6">
    <source>
        <dbReference type="PIRSR" id="PIRSR004869-50"/>
    </source>
</evidence>
<keyword evidence="8" id="KW-0456">Lyase</keyword>
<dbReference type="GO" id="GO:0046872">
    <property type="term" value="F:metal ion binding"/>
    <property type="evidence" value="ECO:0007669"/>
    <property type="project" value="UniProtKB-KW"/>
</dbReference>
<dbReference type="OrthoDB" id="9778883at2"/>
<evidence type="ECO:0000313" key="9">
    <source>
        <dbReference type="Proteomes" id="UP000199208"/>
    </source>
</evidence>
<dbReference type="PROSITE" id="PS51918">
    <property type="entry name" value="RADICAL_SAM"/>
    <property type="match status" value="1"/>
</dbReference>
<reference evidence="8 9" key="1">
    <citation type="submission" date="2016-10" db="EMBL/GenBank/DDBJ databases">
        <authorList>
            <person name="de Groot N.N."/>
        </authorList>
    </citation>
    <scope>NUCLEOTIDE SEQUENCE [LARGE SCALE GENOMIC DNA]</scope>
    <source>
        <strain evidence="8 9">DSM 2784</strain>
    </source>
</reference>
<evidence type="ECO:0000256" key="4">
    <source>
        <dbReference type="ARBA" id="ARBA00023004"/>
    </source>
</evidence>
<dbReference type="EMBL" id="FMWL01000005">
    <property type="protein sequence ID" value="SCZ78895.1"/>
    <property type="molecule type" value="Genomic_DNA"/>
</dbReference>
<evidence type="ECO:0000256" key="2">
    <source>
        <dbReference type="ARBA" id="ARBA00022691"/>
    </source>
</evidence>
<keyword evidence="9" id="KW-1185">Reference proteome</keyword>
<keyword evidence="5 6" id="KW-0411">Iron-sulfur</keyword>
<dbReference type="STRING" id="1120920.SAMN03080599_01495"/>
<evidence type="ECO:0000256" key="3">
    <source>
        <dbReference type="ARBA" id="ARBA00022723"/>
    </source>
</evidence>
<dbReference type="AlphaFoldDB" id="A0A1G5RXM9"/>
<keyword evidence="8" id="KW-0670">Pyruvate</keyword>
<dbReference type="InterPro" id="IPR013785">
    <property type="entry name" value="Aldolase_TIM"/>
</dbReference>
<proteinExistence type="predicted"/>
<evidence type="ECO:0000256" key="5">
    <source>
        <dbReference type="ARBA" id="ARBA00023014"/>
    </source>
</evidence>
<sequence>MKEAMFYQKREAQTVQCLLCPRSCVIEAGYSGNCLARKNEEGVLYSASYGQITSFGVDPIEKKPLYHYFPGRDIVSFGSFGCNLHCLNCQNYRISQFVAPSVELAPEALLARSLEEPGSIGIAATYNEPTVNLEYVLEVFKGNRAAGRKNVLVTNGYINPKPLAALLDWTDAVNLDVKAYDNGFYESVCKATLAPVMRSMEAMLERPELHTELTWLLIEGHNDAPDEISAFSERVAAIRPETVLHISRYYPNYLMNHPETRREALFAAQDAAKAHLNYVYIGNFNEGDHGTYCRSCGACLVDRHGYEIAVKVKDRFCPKCGTPHSIRMD</sequence>